<dbReference type="InterPro" id="IPR018608">
    <property type="entry name" value="Gti1/Pac2"/>
</dbReference>
<dbReference type="GO" id="GO:0003677">
    <property type="term" value="F:DNA binding"/>
    <property type="evidence" value="ECO:0007669"/>
    <property type="project" value="TreeGrafter"/>
</dbReference>
<keyword evidence="3" id="KW-1185">Reference proteome</keyword>
<gene>
    <name evidence="2" type="ORF">K493DRAFT_385762</name>
</gene>
<reference evidence="2 3" key="1">
    <citation type="submission" date="2016-07" db="EMBL/GenBank/DDBJ databases">
        <title>Pervasive Adenine N6-methylation of Active Genes in Fungi.</title>
        <authorList>
            <consortium name="DOE Joint Genome Institute"/>
            <person name="Mondo S.J."/>
            <person name="Dannebaum R.O."/>
            <person name="Kuo R.C."/>
            <person name="Labutti K."/>
            <person name="Haridas S."/>
            <person name="Kuo A."/>
            <person name="Salamov A."/>
            <person name="Ahrendt S.R."/>
            <person name="Lipzen A."/>
            <person name="Sullivan W."/>
            <person name="Andreopoulos W.B."/>
            <person name="Clum A."/>
            <person name="Lindquist E."/>
            <person name="Daum C."/>
            <person name="Ramamoorthy G.K."/>
            <person name="Gryganskyi A."/>
            <person name="Culley D."/>
            <person name="Magnuson J.K."/>
            <person name="James T.Y."/>
            <person name="O'Malley M.A."/>
            <person name="Stajich J.E."/>
            <person name="Spatafora J.W."/>
            <person name="Visel A."/>
            <person name="Grigoriev I.V."/>
        </authorList>
    </citation>
    <scope>NUCLEOTIDE SEQUENCE [LARGE SCALE GENOMIC DNA]</scope>
    <source>
        <strain evidence="2 3">CBS 931.73</strain>
    </source>
</reference>
<dbReference type="PANTHER" id="PTHR28027:SF1">
    <property type="entry name" value="CAMP INDEPENDENT REGULATORY PROTEIN (AFU_ORTHOLOGUE AFUA_3G09640)"/>
    <property type="match status" value="1"/>
</dbReference>
<evidence type="ECO:0000313" key="3">
    <source>
        <dbReference type="Proteomes" id="UP000193498"/>
    </source>
</evidence>
<sequence length="243" mass="27736">METYHGYIESVHDALLIFEACRLGYLSRVQRRLADKERRNIRSGSVFIWEEGESGIRRWTDGYIWSPSRVFGSFLTYRELKTRHKGKIPSPTLSNSDSDSDDRARTNQHDDAIKENGLVKQSMSVTTTTGRKLHLISYYNKDHVASGLLKVPSFDSSLAHIKIPKGFYPDIAPDLFQCAQRFFNHAGKHKPSRPPMIKLAPLVFNNSAQTPPLALPLQDIRLDRLPCSEDHRQLRVLANTFSL</sequence>
<evidence type="ECO:0000256" key="1">
    <source>
        <dbReference type="SAM" id="MobiDB-lite"/>
    </source>
</evidence>
<dbReference type="OrthoDB" id="5572844at2759"/>
<dbReference type="Proteomes" id="UP000193498">
    <property type="component" value="Unassembled WGS sequence"/>
</dbReference>
<dbReference type="EMBL" id="MCFE01000548">
    <property type="protein sequence ID" value="ORX87733.1"/>
    <property type="molecule type" value="Genomic_DNA"/>
</dbReference>
<proteinExistence type="predicted"/>
<dbReference type="PANTHER" id="PTHR28027">
    <property type="entry name" value="TRANSCRIPTIONAL REGULATOR MIT1"/>
    <property type="match status" value="1"/>
</dbReference>
<protein>
    <recommendedName>
        <fullName evidence="4">Gti1/Pac2 family-domain-containing protein</fullName>
    </recommendedName>
</protein>
<dbReference type="InParanoid" id="A0A1Y1XPR0"/>
<feature type="compositionally biased region" description="Basic and acidic residues" evidence="1">
    <location>
        <begin position="101"/>
        <end position="114"/>
    </location>
</feature>
<organism evidence="2 3">
    <name type="scientific">Basidiobolus meristosporus CBS 931.73</name>
    <dbReference type="NCBI Taxonomy" id="1314790"/>
    <lineage>
        <taxon>Eukaryota</taxon>
        <taxon>Fungi</taxon>
        <taxon>Fungi incertae sedis</taxon>
        <taxon>Zoopagomycota</taxon>
        <taxon>Entomophthoromycotina</taxon>
        <taxon>Basidiobolomycetes</taxon>
        <taxon>Basidiobolales</taxon>
        <taxon>Basidiobolaceae</taxon>
        <taxon>Basidiobolus</taxon>
    </lineage>
</organism>
<dbReference type="Pfam" id="PF09729">
    <property type="entry name" value="Gti1_Pac2"/>
    <property type="match status" value="1"/>
</dbReference>
<dbReference type="AlphaFoldDB" id="A0A1Y1XPR0"/>
<evidence type="ECO:0000313" key="2">
    <source>
        <dbReference type="EMBL" id="ORX87733.1"/>
    </source>
</evidence>
<accession>A0A1Y1XPR0</accession>
<comment type="caution">
    <text evidence="2">The sequence shown here is derived from an EMBL/GenBank/DDBJ whole genome shotgun (WGS) entry which is preliminary data.</text>
</comment>
<feature type="region of interest" description="Disordered" evidence="1">
    <location>
        <begin position="85"/>
        <end position="118"/>
    </location>
</feature>
<evidence type="ECO:0008006" key="4">
    <source>
        <dbReference type="Google" id="ProtNLM"/>
    </source>
</evidence>
<name>A0A1Y1XPR0_9FUNG</name>